<dbReference type="EMBL" id="JBAMYC010000036">
    <property type="protein sequence ID" value="MEI1253025.1"/>
    <property type="molecule type" value="Genomic_DNA"/>
</dbReference>
<dbReference type="GO" id="GO:0016787">
    <property type="term" value="F:hydrolase activity"/>
    <property type="evidence" value="ECO:0007669"/>
    <property type="project" value="UniProtKB-KW"/>
</dbReference>
<evidence type="ECO:0000256" key="1">
    <source>
        <dbReference type="SAM" id="MobiDB-lite"/>
    </source>
</evidence>
<dbReference type="RefSeq" id="WP_264400005.1">
    <property type="nucleotide sequence ID" value="NZ_JBAMYB010000034.1"/>
</dbReference>
<accession>A0ABU8CW32</accession>
<gene>
    <name evidence="2" type="ORF">V8Q02_34330</name>
</gene>
<keyword evidence="2" id="KW-0378">Hydrolase</keyword>
<name>A0ABU8CW32_9HYPH</name>
<dbReference type="SUPFAM" id="SSF55486">
    <property type="entry name" value="Metalloproteases ('zincins'), catalytic domain"/>
    <property type="match status" value="1"/>
</dbReference>
<evidence type="ECO:0000313" key="2">
    <source>
        <dbReference type="EMBL" id="MEI1253025.1"/>
    </source>
</evidence>
<proteinExistence type="predicted"/>
<keyword evidence="3" id="KW-1185">Reference proteome</keyword>
<organism evidence="2 3">
    <name type="scientific">Rhizobium aouanii</name>
    <dbReference type="NCBI Taxonomy" id="3118145"/>
    <lineage>
        <taxon>Bacteria</taxon>
        <taxon>Pseudomonadati</taxon>
        <taxon>Pseudomonadota</taxon>
        <taxon>Alphaproteobacteria</taxon>
        <taxon>Hyphomicrobiales</taxon>
        <taxon>Rhizobiaceae</taxon>
        <taxon>Rhizobium/Agrobacterium group</taxon>
        <taxon>Rhizobium</taxon>
    </lineage>
</organism>
<dbReference type="Proteomes" id="UP001531129">
    <property type="component" value="Unassembled WGS sequence"/>
</dbReference>
<comment type="caution">
    <text evidence="2">The sequence shown here is derived from an EMBL/GenBank/DDBJ whole genome shotgun (WGS) entry which is preliminary data.</text>
</comment>
<reference evidence="2 3" key="1">
    <citation type="submission" date="2024-01" db="EMBL/GenBank/DDBJ databases">
        <title>Draft genome sequences of three bacterial strains isolated from Acacia saligna represent a potential new species within the genus Rhizobium.</title>
        <authorList>
            <person name="Tambong J.T."/>
            <person name="Mnasri B."/>
        </authorList>
    </citation>
    <scope>NUCLEOTIDE SEQUENCE [LARGE SCALE GENOMIC DNA]</scope>
    <source>
        <strain evidence="2 3">1AS12I</strain>
    </source>
</reference>
<dbReference type="Gene3D" id="3.40.390.10">
    <property type="entry name" value="Collagenase (Catalytic Domain)"/>
    <property type="match status" value="1"/>
</dbReference>
<evidence type="ECO:0000313" key="3">
    <source>
        <dbReference type="Proteomes" id="UP001531129"/>
    </source>
</evidence>
<feature type="region of interest" description="Disordered" evidence="1">
    <location>
        <begin position="129"/>
        <end position="150"/>
    </location>
</feature>
<dbReference type="InterPro" id="IPR024079">
    <property type="entry name" value="MetalloPept_cat_dom_sf"/>
</dbReference>
<protein>
    <submittedName>
        <fullName evidence="2">Glycoside hydrolase</fullName>
    </submittedName>
</protein>
<feature type="compositionally biased region" description="Basic and acidic residues" evidence="1">
    <location>
        <begin position="131"/>
        <end position="150"/>
    </location>
</feature>
<sequence length="320" mass="35642">MNETATTMYACTKAIVLCADCLSAAPTVNLGGGNHESSSSQMPAGDISSFGKFIVRSPPKSLGLDPFYAKYADAAGIPVISSEKVPDTALLIARDIVVYMLSERRDVRDAMIRTGARVGVMAIDETTTDIPEQRDLKKPAPEDPRLTPGERRNYAHTIGKMTDREYWAQRARGLGGLYTTGAAENLMAVPGTRYYGGNILVHEFSHNMFQALRTVDSELVARVEQAYTSAKKKGLWACAYMENNVDEYWAEGTRYWFNTNMAYRRGDITVVTSEDFRAHDPELYNIMAEVYRHDHHILADAFYQHPAQSQVKPVDPEHGC</sequence>